<evidence type="ECO:0000313" key="10">
    <source>
        <dbReference type="EMBL" id="ADQ17506.1"/>
    </source>
</evidence>
<dbReference type="AlphaFoldDB" id="E4RQQ0"/>
<comment type="similarity">
    <text evidence="2">Belongs to the bacterial PQQ dehydrogenase family.</text>
</comment>
<evidence type="ECO:0000256" key="5">
    <source>
        <dbReference type="ARBA" id="ARBA00022729"/>
    </source>
</evidence>
<dbReference type="SMART" id="SM00564">
    <property type="entry name" value="PQQ"/>
    <property type="match status" value="5"/>
</dbReference>
<reference key="1">
    <citation type="submission" date="2010-11" db="EMBL/GenBank/DDBJ databases">
        <title>The complete genome of Leadbetterella byssophila DSM 17132.</title>
        <authorList>
            <consortium name="US DOE Joint Genome Institute (JGI-PGF)"/>
            <person name="Lucas S."/>
            <person name="Copeland A."/>
            <person name="Lapidus A."/>
            <person name="Glavina del Rio T."/>
            <person name="Dalin E."/>
            <person name="Tice H."/>
            <person name="Bruce D."/>
            <person name="Goodwin L."/>
            <person name="Pitluck S."/>
            <person name="Kyrpides N."/>
            <person name="Mavromatis K."/>
            <person name="Ivanova N."/>
            <person name="Teshima H."/>
            <person name="Brettin T."/>
            <person name="Detter J.C."/>
            <person name="Han C."/>
            <person name="Tapia R."/>
            <person name="Land M."/>
            <person name="Hauser L."/>
            <person name="Markowitz V."/>
            <person name="Cheng J.-F."/>
            <person name="Hugenholtz P."/>
            <person name="Woyke T."/>
            <person name="Wu D."/>
            <person name="Tindall B."/>
            <person name="Pomrenke H.G."/>
            <person name="Brambilla E."/>
            <person name="Klenk H.-P."/>
            <person name="Eisen J.A."/>
        </authorList>
    </citation>
    <scope>NUCLEOTIDE SEQUENCE [LARGE SCALE GENOMIC DNA]</scope>
    <source>
        <strain>DSM 17132</strain>
    </source>
</reference>
<dbReference type="InterPro" id="IPR036909">
    <property type="entry name" value="Cyt_c-like_dom_sf"/>
</dbReference>
<dbReference type="PROSITE" id="PS51257">
    <property type="entry name" value="PROKAR_LIPOPROTEIN"/>
    <property type="match status" value="1"/>
</dbReference>
<evidence type="ECO:0000313" key="11">
    <source>
        <dbReference type="Proteomes" id="UP000007435"/>
    </source>
</evidence>
<dbReference type="SUPFAM" id="SSF50998">
    <property type="entry name" value="Quinoprotein alcohol dehydrogenase-like"/>
    <property type="match status" value="1"/>
</dbReference>
<dbReference type="GO" id="GO:0020037">
    <property type="term" value="F:heme binding"/>
    <property type="evidence" value="ECO:0007669"/>
    <property type="project" value="InterPro"/>
</dbReference>
<dbReference type="InterPro" id="IPR018391">
    <property type="entry name" value="PQQ_b-propeller_rpt"/>
</dbReference>
<dbReference type="SUPFAM" id="SSF46626">
    <property type="entry name" value="Cytochrome c"/>
    <property type="match status" value="1"/>
</dbReference>
<comment type="cofactor">
    <cofactor evidence="1">
        <name>pyrroloquinoline quinone</name>
        <dbReference type="ChEBI" id="CHEBI:58442"/>
    </cofactor>
</comment>
<dbReference type="InterPro" id="IPR009056">
    <property type="entry name" value="Cyt_c-like_dom"/>
</dbReference>
<accession>E4RQQ0</accession>
<dbReference type="Gene3D" id="2.140.10.10">
    <property type="entry name" value="Quinoprotein alcohol dehydrogenase-like superfamily"/>
    <property type="match status" value="2"/>
</dbReference>
<dbReference type="KEGG" id="lby:Lbys_1799"/>
<reference evidence="10 11" key="2">
    <citation type="journal article" date="2011" name="Stand. Genomic Sci.">
        <title>Complete genome sequence of Leadbetterella byssophila type strain (4M15).</title>
        <authorList>
            <person name="Abt B."/>
            <person name="Teshima H."/>
            <person name="Lucas S."/>
            <person name="Lapidus A."/>
            <person name="Del Rio T.G."/>
            <person name="Nolan M."/>
            <person name="Tice H."/>
            <person name="Cheng J.F."/>
            <person name="Pitluck S."/>
            <person name="Liolios K."/>
            <person name="Pagani I."/>
            <person name="Ivanova N."/>
            <person name="Mavromatis K."/>
            <person name="Pati A."/>
            <person name="Tapia R."/>
            <person name="Han C."/>
            <person name="Goodwin L."/>
            <person name="Chen A."/>
            <person name="Palaniappan K."/>
            <person name="Land M."/>
            <person name="Hauser L."/>
            <person name="Chang Y.J."/>
            <person name="Jeffries C.D."/>
            <person name="Rohde M."/>
            <person name="Goker M."/>
            <person name="Tindall B.J."/>
            <person name="Detter J.C."/>
            <person name="Woyke T."/>
            <person name="Bristow J."/>
            <person name="Eisen J.A."/>
            <person name="Markowitz V."/>
            <person name="Hugenholtz P."/>
            <person name="Klenk H.P."/>
            <person name="Kyrpides N.C."/>
        </authorList>
    </citation>
    <scope>NUCLEOTIDE SEQUENCE [LARGE SCALE GENOMIC DNA]</scope>
    <source>
        <strain evidence="11">DSM 17132 / JCM 16389 / KACC 11308 / NBRC 106382 / 4M15</strain>
    </source>
</reference>
<feature type="domain" description="Cytochrome c" evidence="9">
    <location>
        <begin position="465"/>
        <end position="542"/>
    </location>
</feature>
<evidence type="ECO:0000256" key="6">
    <source>
        <dbReference type="ARBA" id="ARBA00023002"/>
    </source>
</evidence>
<dbReference type="EC" id="1.1.5.2" evidence="10"/>
<dbReference type="InterPro" id="IPR017511">
    <property type="entry name" value="PQQ_mDH"/>
</dbReference>
<dbReference type="eggNOG" id="COG4993">
    <property type="taxonomic scope" value="Bacteria"/>
</dbReference>
<evidence type="ECO:0000256" key="7">
    <source>
        <dbReference type="ARBA" id="ARBA00023004"/>
    </source>
</evidence>
<sequence>MKTLLKITLLFSVLASCQAEKEDEWREYLGGPDRNHYSSLDQINPENVKNLQVAWEYHTLDTGQIQCNPIIVNGKMYGVTASNGLFAINAETGEELWKFWGGKEKSFFNTNRGVTYWEDKKSGEPARILYCFGEWLYAVNAETGEKISSFGDDGKVSLKSGLGDNAKDKFVISTTPGTLFEDKIIMPLRVSEGADAAPGYIQAFNVITGNLDWVFHTIPHPGEFGYDTWPKDAYRNEEIGAANNWSGMAIDRKRGLLFVPTGSAGFDFYGGNREGENLFANCLIALDAKTGQRKWHFQTVHHDLWDRDLPAPPNLLTIRKDGKKIDVVAQVTKSGFVFVFERETGKPIFPIEERPVPKSVLPEEKAWPTQPYPTLPAPFARQHITENDLNNFSSDHDSLLTLYKNAYKGHYIPLSKTPTILFPGADGGAEWGGAAVDKEGVMYVNSNEMAWIFSLSENPKEDELTLLSPGEKAYSTYCSVCHGKELKGNPGSGFPSLLGIKERMEKQDILKIITNGKGMMPGFNSVSASEKEAIIAFIQGEEKKEPMGNTTGNKKVYVPYKFNGYTKFLNKDGYPAISPPWGTLTAIDLNTGQHKWQIPLGEFKELTQKGIPITGTENYGGPLVTKSGLLFIAATKDGKFRAFNKENGKMIRETELPAAGFATPATYQIKGKQYIVIAAGGTKLGTKKGDSYVAYALP</sequence>
<dbReference type="GO" id="GO:0016020">
    <property type="term" value="C:membrane"/>
    <property type="evidence" value="ECO:0007669"/>
    <property type="project" value="InterPro"/>
</dbReference>
<dbReference type="InterPro" id="IPR011047">
    <property type="entry name" value="Quinoprotein_ADH-like_sf"/>
</dbReference>
<dbReference type="GO" id="GO:0048038">
    <property type="term" value="F:quinone binding"/>
    <property type="evidence" value="ECO:0007669"/>
    <property type="project" value="InterPro"/>
</dbReference>
<dbReference type="PANTHER" id="PTHR32303">
    <property type="entry name" value="QUINOPROTEIN ALCOHOL DEHYDROGENASE (CYTOCHROME C)"/>
    <property type="match status" value="1"/>
</dbReference>
<keyword evidence="4 8" id="KW-0479">Metal-binding</keyword>
<keyword evidence="6 10" id="KW-0560">Oxidoreductase</keyword>
<proteinExistence type="inferred from homology"/>
<evidence type="ECO:0000256" key="1">
    <source>
        <dbReference type="ARBA" id="ARBA00001931"/>
    </source>
</evidence>
<keyword evidence="5" id="KW-0732">Signal</keyword>
<dbReference type="HOGENOM" id="CLU_018478_1_1_10"/>
<dbReference type="CDD" id="cd10280">
    <property type="entry name" value="PQQ_mGDH"/>
    <property type="match status" value="1"/>
</dbReference>
<evidence type="ECO:0000256" key="8">
    <source>
        <dbReference type="PROSITE-ProRule" id="PRU00433"/>
    </source>
</evidence>
<dbReference type="InterPro" id="IPR002372">
    <property type="entry name" value="PQQ_rpt_dom"/>
</dbReference>
<protein>
    <submittedName>
        <fullName evidence="10">Quinoprotein glucose dehydrogenase</fullName>
        <ecNumber evidence="10">1.1.5.2</ecNumber>
    </submittedName>
</protein>
<dbReference type="Pfam" id="PF01011">
    <property type="entry name" value="PQQ"/>
    <property type="match status" value="2"/>
</dbReference>
<dbReference type="EMBL" id="CP002305">
    <property type="protein sequence ID" value="ADQ17506.1"/>
    <property type="molecule type" value="Genomic_DNA"/>
</dbReference>
<dbReference type="OrthoDB" id="9794322at2"/>
<dbReference type="RefSeq" id="WP_013408555.1">
    <property type="nucleotide sequence ID" value="NC_014655.1"/>
</dbReference>
<dbReference type="STRING" id="649349.Lbys_1799"/>
<evidence type="ECO:0000256" key="3">
    <source>
        <dbReference type="ARBA" id="ARBA00022617"/>
    </source>
</evidence>
<gene>
    <name evidence="10" type="ordered locus">Lbys_1799</name>
</gene>
<dbReference type="PROSITE" id="PS51007">
    <property type="entry name" value="CYTC"/>
    <property type="match status" value="1"/>
</dbReference>
<name>E4RQQ0_LEAB4</name>
<keyword evidence="7 8" id="KW-0408">Iron</keyword>
<dbReference type="GO" id="GO:0009055">
    <property type="term" value="F:electron transfer activity"/>
    <property type="evidence" value="ECO:0007669"/>
    <property type="project" value="InterPro"/>
</dbReference>
<keyword evidence="3 8" id="KW-0349">Heme</keyword>
<dbReference type="GO" id="GO:0046872">
    <property type="term" value="F:metal ion binding"/>
    <property type="evidence" value="ECO:0007669"/>
    <property type="project" value="UniProtKB-KW"/>
</dbReference>
<dbReference type="GO" id="GO:0008876">
    <property type="term" value="F:quinoprotein glucose dehydrogenase activity"/>
    <property type="evidence" value="ECO:0007669"/>
    <property type="project" value="UniProtKB-EC"/>
</dbReference>
<organism evidence="10 11">
    <name type="scientific">Leadbetterella byssophila (strain DSM 17132 / JCM 16389 / KACC 11308 / NBRC 106382 / 4M15)</name>
    <dbReference type="NCBI Taxonomy" id="649349"/>
    <lineage>
        <taxon>Bacteria</taxon>
        <taxon>Pseudomonadati</taxon>
        <taxon>Bacteroidota</taxon>
        <taxon>Cytophagia</taxon>
        <taxon>Cytophagales</taxon>
        <taxon>Leadbetterellaceae</taxon>
        <taxon>Leadbetterella</taxon>
    </lineage>
</organism>
<dbReference type="Proteomes" id="UP000007435">
    <property type="component" value="Chromosome"/>
</dbReference>
<evidence type="ECO:0000259" key="9">
    <source>
        <dbReference type="PROSITE" id="PS51007"/>
    </source>
</evidence>
<evidence type="ECO:0000256" key="4">
    <source>
        <dbReference type="ARBA" id="ARBA00022723"/>
    </source>
</evidence>
<dbReference type="Pfam" id="PF13442">
    <property type="entry name" value="Cytochrome_CBB3"/>
    <property type="match status" value="1"/>
</dbReference>
<evidence type="ECO:0000256" key="2">
    <source>
        <dbReference type="ARBA" id="ARBA00008156"/>
    </source>
</evidence>
<keyword evidence="11" id="KW-1185">Reference proteome</keyword>
<dbReference type="PANTHER" id="PTHR32303:SF4">
    <property type="entry name" value="QUINOPROTEIN GLUCOSE DEHYDROGENASE"/>
    <property type="match status" value="1"/>
</dbReference>